<feature type="compositionally biased region" description="Polar residues" evidence="5">
    <location>
        <begin position="621"/>
        <end position="719"/>
    </location>
</feature>
<feature type="compositionally biased region" description="Low complexity" evidence="5">
    <location>
        <begin position="419"/>
        <end position="429"/>
    </location>
</feature>
<keyword evidence="2 6" id="KW-0812">Transmembrane</keyword>
<keyword evidence="7" id="KW-1185">Reference proteome</keyword>
<evidence type="ECO:0000256" key="6">
    <source>
        <dbReference type="SAM" id="Phobius"/>
    </source>
</evidence>
<keyword evidence="3 6" id="KW-1133">Transmembrane helix</keyword>
<feature type="region of interest" description="Disordered" evidence="5">
    <location>
        <begin position="250"/>
        <end position="803"/>
    </location>
</feature>
<accession>A0ABM1W0N7</accession>
<feature type="compositionally biased region" description="Pro residues" evidence="5">
    <location>
        <begin position="456"/>
        <end position="471"/>
    </location>
</feature>
<dbReference type="InterPro" id="IPR018499">
    <property type="entry name" value="Tetraspanin/Peripherin"/>
</dbReference>
<keyword evidence="4 6" id="KW-0472">Membrane</keyword>
<feature type="compositionally biased region" description="Polar residues" evidence="5">
    <location>
        <begin position="282"/>
        <end position="303"/>
    </location>
</feature>
<organism evidence="7 8">
    <name type="scientific">Aplysia californica</name>
    <name type="common">California sea hare</name>
    <dbReference type="NCBI Taxonomy" id="6500"/>
    <lineage>
        <taxon>Eukaryota</taxon>
        <taxon>Metazoa</taxon>
        <taxon>Spiralia</taxon>
        <taxon>Lophotrochozoa</taxon>
        <taxon>Mollusca</taxon>
        <taxon>Gastropoda</taxon>
        <taxon>Heterobranchia</taxon>
        <taxon>Euthyneura</taxon>
        <taxon>Tectipleura</taxon>
        <taxon>Aplysiida</taxon>
        <taxon>Aplysioidea</taxon>
        <taxon>Aplysiidae</taxon>
        <taxon>Aplysia</taxon>
    </lineage>
</organism>
<feature type="compositionally biased region" description="Polar residues" evidence="5">
    <location>
        <begin position="260"/>
        <end position="271"/>
    </location>
</feature>
<comment type="subcellular location">
    <subcellularLocation>
        <location evidence="1">Membrane</location>
        <topology evidence="1">Multi-pass membrane protein</topology>
    </subcellularLocation>
</comment>
<protein>
    <submittedName>
        <fullName evidence="8">Adhesive plaque matrix protein</fullName>
    </submittedName>
</protein>
<dbReference type="RefSeq" id="XP_035828230.1">
    <property type="nucleotide sequence ID" value="XM_035972337.1"/>
</dbReference>
<dbReference type="Proteomes" id="UP000694888">
    <property type="component" value="Unplaced"/>
</dbReference>
<evidence type="ECO:0000313" key="8">
    <source>
        <dbReference type="RefSeq" id="XP_035828230.1"/>
    </source>
</evidence>
<gene>
    <name evidence="8" type="primary">LOC101849727</name>
</gene>
<feature type="compositionally biased region" description="Polar residues" evidence="5">
    <location>
        <begin position="332"/>
        <end position="342"/>
    </location>
</feature>
<feature type="compositionally biased region" description="Basic residues" evidence="5">
    <location>
        <begin position="720"/>
        <end position="729"/>
    </location>
</feature>
<feature type="compositionally biased region" description="Polar residues" evidence="5">
    <location>
        <begin position="562"/>
        <end position="613"/>
    </location>
</feature>
<feature type="compositionally biased region" description="Pro residues" evidence="5">
    <location>
        <begin position="430"/>
        <end position="443"/>
    </location>
</feature>
<evidence type="ECO:0000256" key="5">
    <source>
        <dbReference type="SAM" id="MobiDB-lite"/>
    </source>
</evidence>
<evidence type="ECO:0000256" key="4">
    <source>
        <dbReference type="ARBA" id="ARBA00023136"/>
    </source>
</evidence>
<feature type="compositionally biased region" description="Polar residues" evidence="5">
    <location>
        <begin position="475"/>
        <end position="554"/>
    </location>
</feature>
<feature type="compositionally biased region" description="Basic and acidic residues" evidence="5">
    <location>
        <begin position="305"/>
        <end position="316"/>
    </location>
</feature>
<feature type="transmembrane region" description="Helical" evidence="6">
    <location>
        <begin position="18"/>
        <end position="42"/>
    </location>
</feature>
<evidence type="ECO:0000256" key="2">
    <source>
        <dbReference type="ARBA" id="ARBA00022692"/>
    </source>
</evidence>
<dbReference type="Pfam" id="PF00335">
    <property type="entry name" value="Tetraspanin"/>
    <property type="match status" value="1"/>
</dbReference>
<feature type="compositionally biased region" description="Low complexity" evidence="5">
    <location>
        <begin position="444"/>
        <end position="455"/>
    </location>
</feature>
<dbReference type="SUPFAM" id="SSF48652">
    <property type="entry name" value="Tetraspanin"/>
    <property type="match status" value="1"/>
</dbReference>
<sequence>MISQLEENLKVWRRHEKLFTVLVWTHGIAIFVLSGVVFELAYEMSTVRLLGIMWLVGTILLTCLGCHSVSSHTRASLTWFAVLLTVGIIGNSSIMALSIITFDVQEVLGDVKFRLKEQYGNAESIKKGHLLHELYEFQAEKGCCGLDGYNDYWPSTTQDKLFPPSCCKGFPRSSFNRTRSLIDKECPRKPTVKNSFIRQPCRPLLTQAIRRAYVTFLIDVVTAIAAEVLILLVVVKLILMVEPLTHQLTSFQENPKRSSSRTFRYSLTSSEPDSKEEDTEDSTSLIYNASRSNPSTRDPNDQNSSEDRQETLKQESWHSLSDSPPYSDPSGRQLSESSFRNSQSRKKSQTDSGGQPRQRSRTSSENQPSKNRQVSAEDQFGERSRDTSEVQNLTTPLYYQPRKYQLSGGPEQLNPSFQSRNPPSNFQSRNPPPNFRPRNPPPNFRSRYPQPNFRPRYPPPNFQPRQPPPWVAQPNPRTSQPSDFQADSDPKTSQLVNENRPSFESQPRTSQSMNTQPKMSQPMNTQQGMFQPMNSQSRPSQPMNSQSRPSQPMNYQPRPSHPMNSQSRPSQPMSYQSRPPQPMNSQSRPSQKMNSQSWRPQPMNSQSRPSQPMNYRPRPSQPMNSQSRPSQPMNYRSRSSQPMNSQSRPSQPMNYRSRSSQPMNSQSRPSQPMNYQSRPSPPTNSQSRPSQPKNYQSRPSQPISYQSRPVDTPPTYTNRGKSKAQRKKSMQPTDRDSARFPPSQSRASRAQSKESDDPVASDNRAPTPTSNLTPRRSSIFTVTPDIDYRMQPRPKSRGGRKVF</sequence>
<evidence type="ECO:0000256" key="3">
    <source>
        <dbReference type="ARBA" id="ARBA00022989"/>
    </source>
</evidence>
<feature type="compositionally biased region" description="Polar residues" evidence="5">
    <location>
        <begin position="764"/>
        <end position="781"/>
    </location>
</feature>
<feature type="transmembrane region" description="Helical" evidence="6">
    <location>
        <begin position="212"/>
        <end position="239"/>
    </location>
</feature>
<feature type="transmembrane region" description="Helical" evidence="6">
    <location>
        <begin position="76"/>
        <end position="102"/>
    </location>
</feature>
<evidence type="ECO:0000313" key="7">
    <source>
        <dbReference type="Proteomes" id="UP000694888"/>
    </source>
</evidence>
<reference evidence="8" key="1">
    <citation type="submission" date="2025-08" db="UniProtKB">
        <authorList>
            <consortium name="RefSeq"/>
        </authorList>
    </citation>
    <scope>IDENTIFICATION</scope>
</reference>
<feature type="transmembrane region" description="Helical" evidence="6">
    <location>
        <begin position="49"/>
        <end position="70"/>
    </location>
</feature>
<dbReference type="GeneID" id="101849727"/>
<feature type="compositionally biased region" description="Polar residues" evidence="5">
    <location>
        <begin position="350"/>
        <end position="376"/>
    </location>
</feature>
<feature type="compositionally biased region" description="Low complexity" evidence="5">
    <location>
        <begin position="319"/>
        <end position="330"/>
    </location>
</feature>
<evidence type="ECO:0000256" key="1">
    <source>
        <dbReference type="ARBA" id="ARBA00004141"/>
    </source>
</evidence>
<dbReference type="InterPro" id="IPR008952">
    <property type="entry name" value="Tetraspanin_EC2_sf"/>
</dbReference>
<feature type="compositionally biased region" description="Basic residues" evidence="5">
    <location>
        <begin position="792"/>
        <end position="803"/>
    </location>
</feature>
<name>A0ABM1W0N7_APLCA</name>
<proteinExistence type="predicted"/>